<evidence type="ECO:0000256" key="8">
    <source>
        <dbReference type="ARBA" id="ARBA00022840"/>
    </source>
</evidence>
<reference evidence="15 17" key="2">
    <citation type="journal article" date="2018" name="Plant J.">
        <title>The Physcomitrella patens chromosome-scale assembly reveals moss genome structure and evolution.</title>
        <authorList>
            <person name="Lang D."/>
            <person name="Ullrich K.K."/>
            <person name="Murat F."/>
            <person name="Fuchs J."/>
            <person name="Jenkins J."/>
            <person name="Haas F.B."/>
            <person name="Piednoel M."/>
            <person name="Gundlach H."/>
            <person name="Van Bel M."/>
            <person name="Meyberg R."/>
            <person name="Vives C."/>
            <person name="Morata J."/>
            <person name="Symeonidi A."/>
            <person name="Hiss M."/>
            <person name="Muchero W."/>
            <person name="Kamisugi Y."/>
            <person name="Saleh O."/>
            <person name="Blanc G."/>
            <person name="Decker E.L."/>
            <person name="van Gessel N."/>
            <person name="Grimwood J."/>
            <person name="Hayes R.D."/>
            <person name="Graham S.W."/>
            <person name="Gunter L.E."/>
            <person name="McDaniel S.F."/>
            <person name="Hoernstein S.N.W."/>
            <person name="Larsson A."/>
            <person name="Li F.W."/>
            <person name="Perroud P.F."/>
            <person name="Phillips J."/>
            <person name="Ranjan P."/>
            <person name="Rokshar D.S."/>
            <person name="Rothfels C.J."/>
            <person name="Schneider L."/>
            <person name="Shu S."/>
            <person name="Stevenson D.W."/>
            <person name="Thummler F."/>
            <person name="Tillich M."/>
            <person name="Villarreal Aguilar J.C."/>
            <person name="Widiez T."/>
            <person name="Wong G.K."/>
            <person name="Wymore A."/>
            <person name="Zhang Y."/>
            <person name="Zimmer A.D."/>
            <person name="Quatrano R.S."/>
            <person name="Mayer K.F.X."/>
            <person name="Goodstein D."/>
            <person name="Casacuberta J.M."/>
            <person name="Vandepoele K."/>
            <person name="Reski R."/>
            <person name="Cuming A.C."/>
            <person name="Tuskan G.A."/>
            <person name="Maumus F."/>
            <person name="Salse J."/>
            <person name="Schmutz J."/>
            <person name="Rensing S.A."/>
        </authorList>
    </citation>
    <scope>NUCLEOTIDE SEQUENCE [LARGE SCALE GENOMIC DNA]</scope>
    <source>
        <strain evidence="16 17">cv. Gransden 2004</strain>
    </source>
</reference>
<name>A0A2K1J9D0_PHYPA</name>
<evidence type="ECO:0000256" key="6">
    <source>
        <dbReference type="ARBA" id="ARBA00022759"/>
    </source>
</evidence>
<dbReference type="GO" id="GO:0046872">
    <property type="term" value="F:metal ion binding"/>
    <property type="evidence" value="ECO:0007669"/>
    <property type="project" value="UniProtKB-KW"/>
</dbReference>
<keyword evidence="10" id="KW-0229">DNA integration</keyword>
<evidence type="ECO:0000256" key="3">
    <source>
        <dbReference type="ARBA" id="ARBA00022722"/>
    </source>
</evidence>
<keyword evidence="11" id="KW-0695">RNA-directed DNA polymerase</keyword>
<dbReference type="GO" id="GO:0006508">
    <property type="term" value="P:proteolysis"/>
    <property type="evidence" value="ECO:0007669"/>
    <property type="project" value="UniProtKB-KW"/>
</dbReference>
<feature type="domain" description="Retrovirus-related Pol polyprotein from transposon TNT 1-94-like beta-barrel" evidence="14">
    <location>
        <begin position="195"/>
        <end position="249"/>
    </location>
</feature>
<dbReference type="GO" id="GO:0003964">
    <property type="term" value="F:RNA-directed DNA polymerase activity"/>
    <property type="evidence" value="ECO:0007669"/>
    <property type="project" value="UniProtKB-KW"/>
</dbReference>
<dbReference type="InterPro" id="IPR054722">
    <property type="entry name" value="PolX-like_BBD"/>
</dbReference>
<keyword evidence="12" id="KW-0808">Transferase</keyword>
<comment type="function">
    <text evidence="1">The aspartyl protease (PR) mediates the proteolytic cleavages of the Gag and Gag-Pol polyproteins after assembly of the VLP.</text>
</comment>
<evidence type="ECO:0000256" key="12">
    <source>
        <dbReference type="ARBA" id="ARBA00022932"/>
    </source>
</evidence>
<evidence type="ECO:0000313" key="16">
    <source>
        <dbReference type="EnsemblPlants" id="Pp3c16_19660V3.1"/>
    </source>
</evidence>
<keyword evidence="5" id="KW-0547">Nucleotide-binding</keyword>
<dbReference type="GO" id="GO:0005524">
    <property type="term" value="F:ATP binding"/>
    <property type="evidence" value="ECO:0007669"/>
    <property type="project" value="UniProtKB-KW"/>
</dbReference>
<evidence type="ECO:0000256" key="1">
    <source>
        <dbReference type="ARBA" id="ARBA00002180"/>
    </source>
</evidence>
<accession>A0A2K1J9D0</accession>
<dbReference type="PANTHER" id="PTHR42648">
    <property type="entry name" value="TRANSPOSASE, PUTATIVE-RELATED"/>
    <property type="match status" value="1"/>
</dbReference>
<keyword evidence="13" id="KW-0233">DNA recombination</keyword>
<dbReference type="PANTHER" id="PTHR42648:SF11">
    <property type="entry name" value="TRANSPOSON TY4-P GAG-POL POLYPROTEIN"/>
    <property type="match status" value="1"/>
</dbReference>
<keyword evidence="12" id="KW-0239">DNA-directed DNA polymerase</keyword>
<evidence type="ECO:0000313" key="15">
    <source>
        <dbReference type="EMBL" id="PNR38129.1"/>
    </source>
</evidence>
<keyword evidence="6" id="KW-0255">Endonuclease</keyword>
<evidence type="ECO:0000256" key="5">
    <source>
        <dbReference type="ARBA" id="ARBA00022741"/>
    </source>
</evidence>
<keyword evidence="8" id="KW-0067">ATP-binding</keyword>
<sequence length="398" mass="45025">MSKVILDPNEVKLAGSTNFHLRKYMITRIVKLKKLWDLLSPSLHTSLQNKKDSRDSNIDDSENRAERLMLILTMSIRPSMLAVLTDYHEPKRLREFLKGSFENVDDNRYMKHISPERLIDIRKLESDRMEKLGLKPQTAAFVEEDLQWLVPEYSTFHDDVAFIKGNDNNQLFEAALSSLEFNNIDSGWYLNNDYSGNIKTADGKSYPITGKGSVKFNLPSPGVKEIQNVLYVPGLQKNLLSIGSFADNGTIACFNDKKCVLYGKGPNKVIAKGKQPRSSLPRKSETRAAHSLDLIHIDLCGPFPTTSLAGSNYILVVVDDHRTPTRLLPNIIPYQALFRRQPNLAFSETLDQESIHGSKRIRGISCNHELNMESLSDTIKRRKSSNSEYRTNIGLSSP</sequence>
<proteinExistence type="predicted"/>
<evidence type="ECO:0000256" key="11">
    <source>
        <dbReference type="ARBA" id="ARBA00022918"/>
    </source>
</evidence>
<dbReference type="EMBL" id="ABEU02000016">
    <property type="protein sequence ID" value="PNR38129.1"/>
    <property type="molecule type" value="Genomic_DNA"/>
</dbReference>
<reference evidence="15 17" key="1">
    <citation type="journal article" date="2008" name="Science">
        <title>The Physcomitrella genome reveals evolutionary insights into the conquest of land by plants.</title>
        <authorList>
            <person name="Rensing S."/>
            <person name="Lang D."/>
            <person name="Zimmer A."/>
            <person name="Terry A."/>
            <person name="Salamov A."/>
            <person name="Shapiro H."/>
            <person name="Nishiyama T."/>
            <person name="Perroud P.-F."/>
            <person name="Lindquist E."/>
            <person name="Kamisugi Y."/>
            <person name="Tanahashi T."/>
            <person name="Sakakibara K."/>
            <person name="Fujita T."/>
            <person name="Oishi K."/>
            <person name="Shin-I T."/>
            <person name="Kuroki Y."/>
            <person name="Toyoda A."/>
            <person name="Suzuki Y."/>
            <person name="Hashimoto A."/>
            <person name="Yamaguchi K."/>
            <person name="Sugano A."/>
            <person name="Kohara Y."/>
            <person name="Fujiyama A."/>
            <person name="Anterola A."/>
            <person name="Aoki S."/>
            <person name="Ashton N."/>
            <person name="Barbazuk W.B."/>
            <person name="Barker E."/>
            <person name="Bennetzen J."/>
            <person name="Bezanilla M."/>
            <person name="Blankenship R."/>
            <person name="Cho S.H."/>
            <person name="Dutcher S."/>
            <person name="Estelle M."/>
            <person name="Fawcett J.A."/>
            <person name="Gundlach H."/>
            <person name="Hanada K."/>
            <person name="Heyl A."/>
            <person name="Hicks K.A."/>
            <person name="Hugh J."/>
            <person name="Lohr M."/>
            <person name="Mayer K."/>
            <person name="Melkozernov A."/>
            <person name="Murata T."/>
            <person name="Nelson D."/>
            <person name="Pils B."/>
            <person name="Prigge M."/>
            <person name="Reiss B."/>
            <person name="Renner T."/>
            <person name="Rombauts S."/>
            <person name="Rushton P."/>
            <person name="Sanderfoot A."/>
            <person name="Schween G."/>
            <person name="Shiu S.-H."/>
            <person name="Stueber K."/>
            <person name="Theodoulou F.L."/>
            <person name="Tu H."/>
            <person name="Van de Peer Y."/>
            <person name="Verrier P.J."/>
            <person name="Waters E."/>
            <person name="Wood A."/>
            <person name="Yang L."/>
            <person name="Cove D."/>
            <person name="Cuming A."/>
            <person name="Hasebe M."/>
            <person name="Lucas S."/>
            <person name="Mishler D.B."/>
            <person name="Reski R."/>
            <person name="Grigoriev I."/>
            <person name="Quatrano R.S."/>
            <person name="Boore J.L."/>
        </authorList>
    </citation>
    <scope>NUCLEOTIDE SEQUENCE [LARGE SCALE GENOMIC DNA]</scope>
    <source>
        <strain evidence="16 17">cv. Gransden 2004</strain>
    </source>
</reference>
<dbReference type="GO" id="GO:0008233">
    <property type="term" value="F:peptidase activity"/>
    <property type="evidence" value="ECO:0007669"/>
    <property type="project" value="UniProtKB-KW"/>
</dbReference>
<keyword evidence="3" id="KW-0540">Nuclease</keyword>
<evidence type="ECO:0000313" key="17">
    <source>
        <dbReference type="Proteomes" id="UP000006727"/>
    </source>
</evidence>
<dbReference type="AlphaFoldDB" id="A0A2K1J9D0"/>
<keyword evidence="17" id="KW-1185">Reference proteome</keyword>
<reference evidence="16" key="3">
    <citation type="submission" date="2020-12" db="UniProtKB">
        <authorList>
            <consortium name="EnsemblPlants"/>
        </authorList>
    </citation>
    <scope>IDENTIFICATION</scope>
</reference>
<dbReference type="InterPro" id="IPR039537">
    <property type="entry name" value="Retrotran_Ty1/copia-like"/>
</dbReference>
<dbReference type="GO" id="GO:0015074">
    <property type="term" value="P:DNA integration"/>
    <property type="evidence" value="ECO:0007669"/>
    <property type="project" value="UniProtKB-KW"/>
</dbReference>
<keyword evidence="2" id="KW-0645">Protease</keyword>
<dbReference type="Proteomes" id="UP000006727">
    <property type="component" value="Chromosome 16"/>
</dbReference>
<evidence type="ECO:0000256" key="7">
    <source>
        <dbReference type="ARBA" id="ARBA00022801"/>
    </source>
</evidence>
<keyword evidence="12" id="KW-0548">Nucleotidyltransferase</keyword>
<gene>
    <name evidence="15" type="ORF">PHYPA_021240</name>
</gene>
<dbReference type="Gramene" id="Pp3c16_19660V3.1">
    <property type="protein sequence ID" value="Pp3c16_19660V3.1"/>
    <property type="gene ID" value="Pp3c16_19660"/>
</dbReference>
<evidence type="ECO:0000256" key="4">
    <source>
        <dbReference type="ARBA" id="ARBA00022723"/>
    </source>
</evidence>
<dbReference type="EnsemblPlants" id="Pp3c16_19660V3.1">
    <property type="protein sequence ID" value="Pp3c16_19660V3.1"/>
    <property type="gene ID" value="Pp3c16_19660"/>
</dbReference>
<organism evidence="15">
    <name type="scientific">Physcomitrium patens</name>
    <name type="common">Spreading-leaved earth moss</name>
    <name type="synonym">Physcomitrella patens</name>
    <dbReference type="NCBI Taxonomy" id="3218"/>
    <lineage>
        <taxon>Eukaryota</taxon>
        <taxon>Viridiplantae</taxon>
        <taxon>Streptophyta</taxon>
        <taxon>Embryophyta</taxon>
        <taxon>Bryophyta</taxon>
        <taxon>Bryophytina</taxon>
        <taxon>Bryopsida</taxon>
        <taxon>Funariidae</taxon>
        <taxon>Funariales</taxon>
        <taxon>Funariaceae</taxon>
        <taxon>Physcomitrium</taxon>
    </lineage>
</organism>
<evidence type="ECO:0000256" key="10">
    <source>
        <dbReference type="ARBA" id="ARBA00022908"/>
    </source>
</evidence>
<evidence type="ECO:0000256" key="2">
    <source>
        <dbReference type="ARBA" id="ARBA00022670"/>
    </source>
</evidence>
<dbReference type="GO" id="GO:0003887">
    <property type="term" value="F:DNA-directed DNA polymerase activity"/>
    <property type="evidence" value="ECO:0007669"/>
    <property type="project" value="UniProtKB-KW"/>
</dbReference>
<keyword evidence="7" id="KW-0378">Hydrolase</keyword>
<evidence type="ECO:0000256" key="9">
    <source>
        <dbReference type="ARBA" id="ARBA00022842"/>
    </source>
</evidence>
<keyword evidence="4" id="KW-0479">Metal-binding</keyword>
<dbReference type="Pfam" id="PF22936">
    <property type="entry name" value="Pol_BBD"/>
    <property type="match status" value="1"/>
</dbReference>
<dbReference type="GO" id="GO:0004519">
    <property type="term" value="F:endonuclease activity"/>
    <property type="evidence" value="ECO:0007669"/>
    <property type="project" value="UniProtKB-KW"/>
</dbReference>
<dbReference type="GO" id="GO:0006310">
    <property type="term" value="P:DNA recombination"/>
    <property type="evidence" value="ECO:0007669"/>
    <property type="project" value="UniProtKB-KW"/>
</dbReference>
<keyword evidence="9" id="KW-0460">Magnesium</keyword>
<dbReference type="InParanoid" id="A0A2K1J9D0"/>
<evidence type="ECO:0000259" key="14">
    <source>
        <dbReference type="Pfam" id="PF22936"/>
    </source>
</evidence>
<protein>
    <recommendedName>
        <fullName evidence="14">Retrovirus-related Pol polyprotein from transposon TNT 1-94-like beta-barrel domain-containing protein</fullName>
    </recommendedName>
</protein>
<evidence type="ECO:0000256" key="13">
    <source>
        <dbReference type="ARBA" id="ARBA00023172"/>
    </source>
</evidence>